<feature type="compositionally biased region" description="Acidic residues" evidence="1">
    <location>
        <begin position="31"/>
        <end position="42"/>
    </location>
</feature>
<dbReference type="Proteomes" id="UP000298030">
    <property type="component" value="Unassembled WGS sequence"/>
</dbReference>
<evidence type="ECO:0000313" key="2">
    <source>
        <dbReference type="EMBL" id="TEB34680.1"/>
    </source>
</evidence>
<dbReference type="EMBL" id="QPFP01000009">
    <property type="protein sequence ID" value="TEB34680.1"/>
    <property type="molecule type" value="Genomic_DNA"/>
</dbReference>
<keyword evidence="3" id="KW-1185">Reference proteome</keyword>
<organism evidence="2 3">
    <name type="scientific">Coprinellus micaceus</name>
    <name type="common">Glistening ink-cap mushroom</name>
    <name type="synonym">Coprinus micaceus</name>
    <dbReference type="NCBI Taxonomy" id="71717"/>
    <lineage>
        <taxon>Eukaryota</taxon>
        <taxon>Fungi</taxon>
        <taxon>Dikarya</taxon>
        <taxon>Basidiomycota</taxon>
        <taxon>Agaricomycotina</taxon>
        <taxon>Agaricomycetes</taxon>
        <taxon>Agaricomycetidae</taxon>
        <taxon>Agaricales</taxon>
        <taxon>Agaricineae</taxon>
        <taxon>Psathyrellaceae</taxon>
        <taxon>Coprinellus</taxon>
    </lineage>
</organism>
<feature type="region of interest" description="Disordered" evidence="1">
    <location>
        <begin position="1"/>
        <end position="59"/>
    </location>
</feature>
<sequence>MASSSKGITPVDMDVDVEGDPPVGSSKSIDGDDDGAVSDGLDDLCSSSPENNNLRDLCSSTPEPKLLSLPDTCTMEEKLREKEKEAQELWRNINNNFLKRLDIDLDAIESWMPRGIDLSWSGRNLNTASISRQILETQRDNMVIAREDGIAHFRRSIHMRLDIDRALRSVQGTRRAQRSHVQMENILRSQGDD</sequence>
<protein>
    <submittedName>
        <fullName evidence="2">Uncharacterized protein</fullName>
    </submittedName>
</protein>
<gene>
    <name evidence="2" type="ORF">FA13DRAFT_1707531</name>
</gene>
<reference evidence="2 3" key="1">
    <citation type="journal article" date="2019" name="Nat. Ecol. Evol.">
        <title>Megaphylogeny resolves global patterns of mushroom evolution.</title>
        <authorList>
            <person name="Varga T."/>
            <person name="Krizsan K."/>
            <person name="Foldi C."/>
            <person name="Dima B."/>
            <person name="Sanchez-Garcia M."/>
            <person name="Sanchez-Ramirez S."/>
            <person name="Szollosi G.J."/>
            <person name="Szarkandi J.G."/>
            <person name="Papp V."/>
            <person name="Albert L."/>
            <person name="Andreopoulos W."/>
            <person name="Angelini C."/>
            <person name="Antonin V."/>
            <person name="Barry K.W."/>
            <person name="Bougher N.L."/>
            <person name="Buchanan P."/>
            <person name="Buyck B."/>
            <person name="Bense V."/>
            <person name="Catcheside P."/>
            <person name="Chovatia M."/>
            <person name="Cooper J."/>
            <person name="Damon W."/>
            <person name="Desjardin D."/>
            <person name="Finy P."/>
            <person name="Geml J."/>
            <person name="Haridas S."/>
            <person name="Hughes K."/>
            <person name="Justo A."/>
            <person name="Karasinski D."/>
            <person name="Kautmanova I."/>
            <person name="Kiss B."/>
            <person name="Kocsube S."/>
            <person name="Kotiranta H."/>
            <person name="LaButti K.M."/>
            <person name="Lechner B.E."/>
            <person name="Liimatainen K."/>
            <person name="Lipzen A."/>
            <person name="Lukacs Z."/>
            <person name="Mihaltcheva S."/>
            <person name="Morgado L.N."/>
            <person name="Niskanen T."/>
            <person name="Noordeloos M.E."/>
            <person name="Ohm R.A."/>
            <person name="Ortiz-Santana B."/>
            <person name="Ovrebo C."/>
            <person name="Racz N."/>
            <person name="Riley R."/>
            <person name="Savchenko A."/>
            <person name="Shiryaev A."/>
            <person name="Soop K."/>
            <person name="Spirin V."/>
            <person name="Szebenyi C."/>
            <person name="Tomsovsky M."/>
            <person name="Tulloss R.E."/>
            <person name="Uehling J."/>
            <person name="Grigoriev I.V."/>
            <person name="Vagvolgyi C."/>
            <person name="Papp T."/>
            <person name="Martin F.M."/>
            <person name="Miettinen O."/>
            <person name="Hibbett D.S."/>
            <person name="Nagy L.G."/>
        </authorList>
    </citation>
    <scope>NUCLEOTIDE SEQUENCE [LARGE SCALE GENOMIC DNA]</scope>
    <source>
        <strain evidence="2 3">FP101781</strain>
    </source>
</reference>
<evidence type="ECO:0000256" key="1">
    <source>
        <dbReference type="SAM" id="MobiDB-lite"/>
    </source>
</evidence>
<evidence type="ECO:0000313" key="3">
    <source>
        <dbReference type="Proteomes" id="UP000298030"/>
    </source>
</evidence>
<comment type="caution">
    <text evidence="2">The sequence shown here is derived from an EMBL/GenBank/DDBJ whole genome shotgun (WGS) entry which is preliminary data.</text>
</comment>
<name>A0A4Y7TKI8_COPMI</name>
<accession>A0A4Y7TKI8</accession>
<dbReference type="AlphaFoldDB" id="A0A4Y7TKI8"/>
<proteinExistence type="predicted"/>
<feature type="compositionally biased region" description="Polar residues" evidence="1">
    <location>
        <begin position="45"/>
        <end position="59"/>
    </location>
</feature>